<feature type="binding site" evidence="4">
    <location>
        <position position="51"/>
    </location>
    <ligand>
        <name>pyruvate</name>
        <dbReference type="ChEBI" id="CHEBI:15361"/>
    </ligand>
</feature>
<feature type="binding site" evidence="4">
    <location>
        <position position="210"/>
    </location>
    <ligand>
        <name>pyruvate</name>
        <dbReference type="ChEBI" id="CHEBI:15361"/>
    </ligand>
</feature>
<dbReference type="PRINTS" id="PR00146">
    <property type="entry name" value="DHPICSNTHASE"/>
</dbReference>
<dbReference type="GO" id="GO:0008747">
    <property type="term" value="F:N-acetylneuraminate lyase activity"/>
    <property type="evidence" value="ECO:0007669"/>
    <property type="project" value="UniProtKB-EC"/>
</dbReference>
<name>A0A916N7V9_9BACT</name>
<keyword evidence="6" id="KW-1185">Reference proteome</keyword>
<dbReference type="EC" id="4.1.3.3" evidence="5"/>
<dbReference type="RefSeq" id="WP_229253040.1">
    <property type="nucleotide sequence ID" value="NZ_CAJRAF010000004.1"/>
</dbReference>
<keyword evidence="1 2" id="KW-0456">Lyase</keyword>
<dbReference type="SUPFAM" id="SSF51569">
    <property type="entry name" value="Aldolase"/>
    <property type="match status" value="1"/>
</dbReference>
<sequence length="305" mass="33600">MMRNKLEIGGLWPALLTPVDQEGAPQFAELEKIVQLCVDQKLDGLYILGSTGQGVLFTEKQRVEVTKKVIDVAQGKLPVIAQVGALNTRESVRLAQAAQEAGVYGISTVAPIYYQGGAQNALAHYRTISSAIDIPFFPYHVGNQSIFGGDARYYIDQILGLPNIGGMKLTTQNLYEISLMHILAGEDLILFSGADELFCQATLCGTVGAIGSFFNLWGEECQYVRKEFIGGNFELGNRFMLTFQEIINHVLPNIWTFFQKAMYMRHGVDIGIPNPPLGLGNKSWEENDVQEILDRIAAVSGIVNH</sequence>
<dbReference type="InterPro" id="IPR013785">
    <property type="entry name" value="Aldolase_TIM"/>
</dbReference>
<evidence type="ECO:0000256" key="3">
    <source>
        <dbReference type="PIRSR" id="PIRSR001365-1"/>
    </source>
</evidence>
<feature type="active site" description="Proton donor/acceptor" evidence="3">
    <location>
        <position position="139"/>
    </location>
</feature>
<dbReference type="AlphaFoldDB" id="A0A916N7V9"/>
<protein>
    <submittedName>
        <fullName evidence="5">N-acetylneuraminate lyase</fullName>
        <ecNumber evidence="5">4.1.3.3</ecNumber>
    </submittedName>
</protein>
<evidence type="ECO:0000256" key="4">
    <source>
        <dbReference type="PIRSR" id="PIRSR001365-2"/>
    </source>
</evidence>
<dbReference type="GO" id="GO:0005829">
    <property type="term" value="C:cytosol"/>
    <property type="evidence" value="ECO:0007669"/>
    <property type="project" value="TreeGrafter"/>
</dbReference>
<dbReference type="PIRSF" id="PIRSF001365">
    <property type="entry name" value="DHDPS"/>
    <property type="match status" value="1"/>
</dbReference>
<dbReference type="GO" id="GO:0019262">
    <property type="term" value="P:N-acetylneuraminate catabolic process"/>
    <property type="evidence" value="ECO:0007669"/>
    <property type="project" value="TreeGrafter"/>
</dbReference>
<evidence type="ECO:0000256" key="1">
    <source>
        <dbReference type="ARBA" id="ARBA00023239"/>
    </source>
</evidence>
<dbReference type="PANTHER" id="PTHR42849:SF1">
    <property type="entry name" value="N-ACETYLNEURAMINATE LYASE"/>
    <property type="match status" value="1"/>
</dbReference>
<evidence type="ECO:0000313" key="6">
    <source>
        <dbReference type="Proteomes" id="UP000680038"/>
    </source>
</evidence>
<dbReference type="Proteomes" id="UP000680038">
    <property type="component" value="Unassembled WGS sequence"/>
</dbReference>
<evidence type="ECO:0000313" key="5">
    <source>
        <dbReference type="EMBL" id="CAG5018605.1"/>
    </source>
</evidence>
<gene>
    <name evidence="5" type="primary">nanA_3</name>
    <name evidence="5" type="ORF">DYBT9275_06035</name>
</gene>
<dbReference type="Gene3D" id="3.20.20.70">
    <property type="entry name" value="Aldolase class I"/>
    <property type="match status" value="1"/>
</dbReference>
<organism evidence="5 6">
    <name type="scientific">Dyadobacter helix</name>
    <dbReference type="NCBI Taxonomy" id="2822344"/>
    <lineage>
        <taxon>Bacteria</taxon>
        <taxon>Pseudomonadati</taxon>
        <taxon>Bacteroidota</taxon>
        <taxon>Cytophagia</taxon>
        <taxon>Cytophagales</taxon>
        <taxon>Spirosomataceae</taxon>
        <taxon>Dyadobacter</taxon>
    </lineage>
</organism>
<dbReference type="PANTHER" id="PTHR42849">
    <property type="entry name" value="N-ACETYLNEURAMINATE LYASE"/>
    <property type="match status" value="1"/>
</dbReference>
<dbReference type="Pfam" id="PF00701">
    <property type="entry name" value="DHDPS"/>
    <property type="match status" value="1"/>
</dbReference>
<accession>A0A916N7V9</accession>
<comment type="similarity">
    <text evidence="2">Belongs to the DapA family.</text>
</comment>
<dbReference type="InterPro" id="IPR002220">
    <property type="entry name" value="DapA-like"/>
</dbReference>
<dbReference type="SMART" id="SM01130">
    <property type="entry name" value="DHDPS"/>
    <property type="match status" value="1"/>
</dbReference>
<feature type="active site" description="Schiff-base intermediate with substrate" evidence="3">
    <location>
        <position position="168"/>
    </location>
</feature>
<comment type="caution">
    <text evidence="5">The sequence shown here is derived from an EMBL/GenBank/DDBJ whole genome shotgun (WGS) entry which is preliminary data.</text>
</comment>
<proteinExistence type="inferred from homology"/>
<evidence type="ECO:0000256" key="2">
    <source>
        <dbReference type="PIRNR" id="PIRNR001365"/>
    </source>
</evidence>
<reference evidence="5" key="1">
    <citation type="submission" date="2021-04" db="EMBL/GenBank/DDBJ databases">
        <authorList>
            <person name="Rodrigo-Torres L."/>
            <person name="Arahal R. D."/>
            <person name="Lucena T."/>
        </authorList>
    </citation>
    <scope>NUCLEOTIDE SEQUENCE</scope>
    <source>
        <strain evidence="5">CECT 9275</strain>
    </source>
</reference>
<dbReference type="EMBL" id="CAJRAF010000004">
    <property type="protein sequence ID" value="CAG5018605.1"/>
    <property type="molecule type" value="Genomic_DNA"/>
</dbReference>